<keyword evidence="3" id="KW-1185">Reference proteome</keyword>
<dbReference type="Pfam" id="PF21983">
    <property type="entry name" value="NikA-like"/>
    <property type="match status" value="1"/>
</dbReference>
<gene>
    <name evidence="2" type="ORF">GCM10007423_63750</name>
</gene>
<protein>
    <submittedName>
        <fullName evidence="2">Mobilization protein</fullName>
    </submittedName>
</protein>
<sequence length="116" mass="13082">MSIERQKAGRPKKSAEHKKSERIVFWTTPAKAKEIEERAGKFSLTVSEYCSKIILEVEIVAPFTEEELDLKRSLIGMANNLNQIAYRANAGGIESVAQSATELLGEIKRELKKFKE</sequence>
<evidence type="ECO:0000256" key="1">
    <source>
        <dbReference type="SAM" id="MobiDB-lite"/>
    </source>
</evidence>
<evidence type="ECO:0000313" key="3">
    <source>
        <dbReference type="Proteomes" id="UP000600214"/>
    </source>
</evidence>
<proteinExistence type="predicted"/>
<comment type="caution">
    <text evidence="2">The sequence shown here is derived from an EMBL/GenBank/DDBJ whole genome shotgun (WGS) entry which is preliminary data.</text>
</comment>
<dbReference type="EMBL" id="BMIA01000009">
    <property type="protein sequence ID" value="GGH55801.1"/>
    <property type="molecule type" value="Genomic_DNA"/>
</dbReference>
<organism evidence="2 3">
    <name type="scientific">Dyadobacter endophyticus</name>
    <dbReference type="NCBI Taxonomy" id="1749036"/>
    <lineage>
        <taxon>Bacteria</taxon>
        <taxon>Pseudomonadati</taxon>
        <taxon>Bacteroidota</taxon>
        <taxon>Cytophagia</taxon>
        <taxon>Cytophagales</taxon>
        <taxon>Spirosomataceae</taxon>
        <taxon>Dyadobacter</taxon>
    </lineage>
</organism>
<reference evidence="3" key="1">
    <citation type="journal article" date="2019" name="Int. J. Syst. Evol. Microbiol.">
        <title>The Global Catalogue of Microorganisms (GCM) 10K type strain sequencing project: providing services to taxonomists for standard genome sequencing and annotation.</title>
        <authorList>
            <consortium name="The Broad Institute Genomics Platform"/>
            <consortium name="The Broad Institute Genome Sequencing Center for Infectious Disease"/>
            <person name="Wu L."/>
            <person name="Ma J."/>
        </authorList>
    </citation>
    <scope>NUCLEOTIDE SEQUENCE [LARGE SCALE GENOMIC DNA]</scope>
    <source>
        <strain evidence="3">CGMCC 1.15288</strain>
    </source>
</reference>
<dbReference type="RefSeq" id="WP_188939373.1">
    <property type="nucleotide sequence ID" value="NZ_BMIA01000009.1"/>
</dbReference>
<evidence type="ECO:0000313" key="2">
    <source>
        <dbReference type="EMBL" id="GGH55801.1"/>
    </source>
</evidence>
<feature type="region of interest" description="Disordered" evidence="1">
    <location>
        <begin position="1"/>
        <end position="20"/>
    </location>
</feature>
<dbReference type="Proteomes" id="UP000600214">
    <property type="component" value="Unassembled WGS sequence"/>
</dbReference>
<accession>A0ABQ1ZC01</accession>
<name>A0ABQ1ZC01_9BACT</name>
<dbReference type="InterPro" id="IPR053842">
    <property type="entry name" value="NikA-like"/>
</dbReference>